<feature type="region of interest" description="Disordered" evidence="5">
    <location>
        <begin position="250"/>
        <end position="269"/>
    </location>
</feature>
<feature type="compositionally biased region" description="Polar residues" evidence="5">
    <location>
        <begin position="251"/>
        <end position="269"/>
    </location>
</feature>
<sequence length="294" mass="31164">MAMTFNPNADISGNKTSRRGRNTAIVGGGGVGVIGLLVFLIGPLLGVDVTGLMGGVIDSEQSSQSSGAEEMAQCDTGEDANKSIDCRMAGAQVVLDDYWSQHVDGYEPPLLTIVDGQTSTQCGTASNAVGPFYCPPEQGVYIDPSFFEIMRQQFGASADELAQLYIVGHEWGHHIQNITGTMSDHPNNGTGAESNGVRIELQADCYAGAWLGDVTSLTDDNGTPYLQTPNQEQIDDALNAAFVVGDDHIQKQSSGSVNPESFTHGSSEQRQKWFTSGYENGLGSCDTFGEAYSG</sequence>
<evidence type="ECO:0008006" key="9">
    <source>
        <dbReference type="Google" id="ProtNLM"/>
    </source>
</evidence>
<evidence type="ECO:0000256" key="2">
    <source>
        <dbReference type="ARBA" id="ARBA00022692"/>
    </source>
</evidence>
<gene>
    <name evidence="7" type="ORF">BAURA63_02654</name>
</gene>
<dbReference type="Pfam" id="PF04228">
    <property type="entry name" value="Zn_peptidase"/>
    <property type="match status" value="1"/>
</dbReference>
<feature type="region of interest" description="Disordered" evidence="5">
    <location>
        <begin position="1"/>
        <end position="20"/>
    </location>
</feature>
<dbReference type="InterPro" id="IPR007343">
    <property type="entry name" value="Uncharacterised_pept_Zn_put"/>
</dbReference>
<evidence type="ECO:0000256" key="6">
    <source>
        <dbReference type="SAM" id="Phobius"/>
    </source>
</evidence>
<evidence type="ECO:0000256" key="3">
    <source>
        <dbReference type="ARBA" id="ARBA00022989"/>
    </source>
</evidence>
<proteinExistence type="predicted"/>
<evidence type="ECO:0000256" key="4">
    <source>
        <dbReference type="ARBA" id="ARBA00023136"/>
    </source>
</evidence>
<dbReference type="GO" id="GO:0016020">
    <property type="term" value="C:membrane"/>
    <property type="evidence" value="ECO:0007669"/>
    <property type="project" value="UniProtKB-SubCell"/>
</dbReference>
<keyword evidence="3 6" id="KW-1133">Transmembrane helix</keyword>
<organism evidence="7 8">
    <name type="scientific">Brevibacterium aurantiacum</name>
    <dbReference type="NCBI Taxonomy" id="273384"/>
    <lineage>
        <taxon>Bacteria</taxon>
        <taxon>Bacillati</taxon>
        <taxon>Actinomycetota</taxon>
        <taxon>Actinomycetes</taxon>
        <taxon>Micrococcales</taxon>
        <taxon>Brevibacteriaceae</taxon>
        <taxon>Brevibacterium</taxon>
    </lineage>
</organism>
<keyword evidence="4 6" id="KW-0472">Membrane</keyword>
<evidence type="ECO:0000313" key="7">
    <source>
        <dbReference type="EMBL" id="SMX91134.1"/>
    </source>
</evidence>
<dbReference type="PANTHER" id="PTHR30168:SF0">
    <property type="entry name" value="INNER MEMBRANE PROTEIN"/>
    <property type="match status" value="1"/>
</dbReference>
<keyword evidence="2 6" id="KW-0812">Transmembrane</keyword>
<comment type="subcellular location">
    <subcellularLocation>
        <location evidence="1">Membrane</location>
        <topology evidence="1">Single-pass membrane protein</topology>
    </subcellularLocation>
</comment>
<accession>A0A2H1JV04</accession>
<name>A0A2H1JV04_BREAU</name>
<protein>
    <recommendedName>
        <fullName evidence="9">Neutral zinc metallopeptidase</fullName>
    </recommendedName>
</protein>
<dbReference type="EMBL" id="FXYZ01000011">
    <property type="protein sequence ID" value="SMX91134.1"/>
    <property type="molecule type" value="Genomic_DNA"/>
</dbReference>
<feature type="transmembrane region" description="Helical" evidence="6">
    <location>
        <begin position="24"/>
        <end position="45"/>
    </location>
</feature>
<evidence type="ECO:0000313" key="8">
    <source>
        <dbReference type="Proteomes" id="UP000234327"/>
    </source>
</evidence>
<evidence type="ECO:0000256" key="5">
    <source>
        <dbReference type="SAM" id="MobiDB-lite"/>
    </source>
</evidence>
<feature type="compositionally biased region" description="Polar residues" evidence="5">
    <location>
        <begin position="1"/>
        <end position="15"/>
    </location>
</feature>
<dbReference type="Proteomes" id="UP000234327">
    <property type="component" value="Unassembled WGS sequence"/>
</dbReference>
<reference evidence="7 8" key="1">
    <citation type="submission" date="2017-03" db="EMBL/GenBank/DDBJ databases">
        <authorList>
            <person name="Afonso C.L."/>
            <person name="Miller P.J."/>
            <person name="Scott M.A."/>
            <person name="Spackman E."/>
            <person name="Goraichik I."/>
            <person name="Dimitrov K.M."/>
            <person name="Suarez D.L."/>
            <person name="Swayne D.E."/>
        </authorList>
    </citation>
    <scope>NUCLEOTIDE SEQUENCE [LARGE SCALE GENOMIC DNA]</scope>
    <source>
        <strain evidence="8">6(3)</strain>
    </source>
</reference>
<dbReference type="AlphaFoldDB" id="A0A2H1JV04"/>
<dbReference type="PANTHER" id="PTHR30168">
    <property type="entry name" value="PUTATIVE MEMBRANE PROTEIN YPFJ"/>
    <property type="match status" value="1"/>
</dbReference>
<evidence type="ECO:0000256" key="1">
    <source>
        <dbReference type="ARBA" id="ARBA00004167"/>
    </source>
</evidence>